<dbReference type="Pfam" id="PF01370">
    <property type="entry name" value="Epimerase"/>
    <property type="match status" value="1"/>
</dbReference>
<proteinExistence type="predicted"/>
<dbReference type="InterPro" id="IPR036291">
    <property type="entry name" value="NAD(P)-bd_dom_sf"/>
</dbReference>
<dbReference type="PANTHER" id="PTHR43245">
    <property type="entry name" value="BIFUNCTIONAL POLYMYXIN RESISTANCE PROTEIN ARNA"/>
    <property type="match status" value="1"/>
</dbReference>
<dbReference type="Gene3D" id="3.40.50.720">
    <property type="entry name" value="NAD(P)-binding Rossmann-like Domain"/>
    <property type="match status" value="1"/>
</dbReference>
<evidence type="ECO:0000313" key="2">
    <source>
        <dbReference type="EMBL" id="MFD2731534.1"/>
    </source>
</evidence>
<name>A0ABW5TRP6_9SPHI</name>
<gene>
    <name evidence="2" type="ORF">ACFSSE_07435</name>
</gene>
<dbReference type="RefSeq" id="WP_379047584.1">
    <property type="nucleotide sequence ID" value="NZ_JBHSKW010000067.1"/>
</dbReference>
<evidence type="ECO:0000313" key="3">
    <source>
        <dbReference type="Proteomes" id="UP001597546"/>
    </source>
</evidence>
<accession>A0ABW5TRP6</accession>
<keyword evidence="3" id="KW-1185">Reference proteome</keyword>
<dbReference type="Proteomes" id="UP001597546">
    <property type="component" value="Unassembled WGS sequence"/>
</dbReference>
<evidence type="ECO:0000259" key="1">
    <source>
        <dbReference type="Pfam" id="PF01370"/>
    </source>
</evidence>
<comment type="caution">
    <text evidence="2">The sequence shown here is derived from an EMBL/GenBank/DDBJ whole genome shotgun (WGS) entry which is preliminary data.</text>
</comment>
<dbReference type="EMBL" id="JBHULV010000023">
    <property type="protein sequence ID" value="MFD2731534.1"/>
    <property type="molecule type" value="Genomic_DNA"/>
</dbReference>
<reference evidence="3" key="1">
    <citation type="journal article" date="2019" name="Int. J. Syst. Evol. Microbiol.">
        <title>The Global Catalogue of Microorganisms (GCM) 10K type strain sequencing project: providing services to taxonomists for standard genome sequencing and annotation.</title>
        <authorList>
            <consortium name="The Broad Institute Genomics Platform"/>
            <consortium name="The Broad Institute Genome Sequencing Center for Infectious Disease"/>
            <person name="Wu L."/>
            <person name="Ma J."/>
        </authorList>
    </citation>
    <scope>NUCLEOTIDE SEQUENCE [LARGE SCALE GENOMIC DNA]</scope>
    <source>
        <strain evidence="3">KCTC 42456</strain>
    </source>
</reference>
<feature type="domain" description="NAD-dependent epimerase/dehydratase" evidence="1">
    <location>
        <begin position="2"/>
        <end position="205"/>
    </location>
</feature>
<dbReference type="InterPro" id="IPR001509">
    <property type="entry name" value="Epimerase_deHydtase"/>
</dbReference>
<dbReference type="InterPro" id="IPR050177">
    <property type="entry name" value="Lipid_A_modif_metabolic_enz"/>
</dbReference>
<sequence>MIIITGSSGFAGTNLISYLQDFDKQELSLRYQPSQEIDLQNADAIIHLSGKAHDLKKVSQPQDYYEANFELTKQLYDAFIKSDARKFIFISSVKAAADSVNGFLPEDVIPNPQTHYGKSKLMAEEYIKSQTLPAGKSYYILRPCMIHGPGNKGNLNLLYQFVKKGIPYPLAAFENQRSFLSVENLCFVIKELLERDIPSGIYNLADDEALSTNELVAEIAKTLNLKPKLWAIPAKLIQSLAKVGDVLKLPLNSERLGKLTENYVVSNQKIKKNLGKELPISTRAGLKKTISSFN</sequence>
<protein>
    <submittedName>
        <fullName evidence="2">NAD-dependent epimerase/dehydratase family protein</fullName>
    </submittedName>
</protein>
<organism evidence="2 3">
    <name type="scientific">Pedobacter alpinus</name>
    <dbReference type="NCBI Taxonomy" id="1590643"/>
    <lineage>
        <taxon>Bacteria</taxon>
        <taxon>Pseudomonadati</taxon>
        <taxon>Bacteroidota</taxon>
        <taxon>Sphingobacteriia</taxon>
        <taxon>Sphingobacteriales</taxon>
        <taxon>Sphingobacteriaceae</taxon>
        <taxon>Pedobacter</taxon>
    </lineage>
</organism>
<dbReference type="SUPFAM" id="SSF51735">
    <property type="entry name" value="NAD(P)-binding Rossmann-fold domains"/>
    <property type="match status" value="1"/>
</dbReference>
<dbReference type="PANTHER" id="PTHR43245:SF58">
    <property type="entry name" value="BLL5923 PROTEIN"/>
    <property type="match status" value="1"/>
</dbReference>